<sequence>MKERVLDMTAFNTHKENEKRNKVLVILSIILWLLLATTLIYLLFGLMGAKSSTLPTTNSSKISFQADANASENTLKAKADAIAALNQKVKDGEINISMNTNPVFANGQAKGTLMITNNTINKYPQMVEIYTKDNHTLVYSGGVEVGQKIETSNLAVNLSKGTYDCIAYFNAVDPTTGTKMGTAAANITITVQS</sequence>
<keyword evidence="1" id="KW-1133">Transmembrane helix</keyword>
<dbReference type="EMBL" id="JABAGV010000010">
    <property type="protein sequence ID" value="MBC2474211.1"/>
    <property type="molecule type" value="Genomic_DNA"/>
</dbReference>
<protein>
    <submittedName>
        <fullName evidence="2">Uncharacterized protein</fullName>
    </submittedName>
</protein>
<keyword evidence="1" id="KW-0472">Membrane</keyword>
<dbReference type="Proteomes" id="UP001194098">
    <property type="component" value="Unassembled WGS sequence"/>
</dbReference>
<feature type="transmembrane region" description="Helical" evidence="1">
    <location>
        <begin position="23"/>
        <end position="44"/>
    </location>
</feature>
<dbReference type="RefSeq" id="WP_171781508.1">
    <property type="nucleotide sequence ID" value="NZ_JABAGV010000010.1"/>
</dbReference>
<comment type="caution">
    <text evidence="2">The sequence shown here is derived from an EMBL/GenBank/DDBJ whole genome shotgun (WGS) entry which is preliminary data.</text>
</comment>
<proteinExistence type="predicted"/>
<evidence type="ECO:0000313" key="3">
    <source>
        <dbReference type="Proteomes" id="UP001194098"/>
    </source>
</evidence>
<reference evidence="2" key="2">
    <citation type="journal article" date="2022" name="Nat. Biotechnol.">
        <title>Carbon-negative production of acetone and isopropanol by gas fermentation at industrial pilot scale.</title>
        <authorList>
            <person name="Liew F.E."/>
            <person name="Nogle R."/>
            <person name="Abdalla T."/>
            <person name="Rasor B.J."/>
            <person name="Canter C."/>
            <person name="Jensen R.O."/>
            <person name="Wang L."/>
            <person name="Strutz J."/>
            <person name="Chirania P."/>
            <person name="De Tissera S."/>
            <person name="Mueller A.P."/>
            <person name="Ruan Z."/>
            <person name="Gao A."/>
            <person name="Tran L."/>
            <person name="Engle N.L."/>
            <person name="Bromley J.C."/>
            <person name="Daniell J."/>
            <person name="Conrado R."/>
            <person name="Tschaplinski T.J."/>
            <person name="Giannone R.J."/>
            <person name="Hettich R.L."/>
            <person name="Karim A.S."/>
            <person name="Simpson S.D."/>
            <person name="Brown S.D."/>
            <person name="Leang C."/>
            <person name="Jewett M.C."/>
            <person name="Kopke M."/>
        </authorList>
    </citation>
    <scope>NUCLEOTIDE SEQUENCE</scope>
    <source>
        <strain evidence="2">DJ015</strain>
    </source>
</reference>
<organism evidence="2 3">
    <name type="scientific">Clostridium beijerinckii</name>
    <name type="common">Clostridium MP</name>
    <dbReference type="NCBI Taxonomy" id="1520"/>
    <lineage>
        <taxon>Bacteria</taxon>
        <taxon>Bacillati</taxon>
        <taxon>Bacillota</taxon>
        <taxon>Clostridia</taxon>
        <taxon>Eubacteriales</taxon>
        <taxon>Clostridiaceae</taxon>
        <taxon>Clostridium</taxon>
    </lineage>
</organism>
<evidence type="ECO:0000313" key="2">
    <source>
        <dbReference type="EMBL" id="MBC2474211.1"/>
    </source>
</evidence>
<reference evidence="2" key="1">
    <citation type="submission" date="2020-04" db="EMBL/GenBank/DDBJ databases">
        <authorList>
            <person name="Brown S."/>
        </authorList>
    </citation>
    <scope>NUCLEOTIDE SEQUENCE</scope>
    <source>
        <strain evidence="2">DJ015</strain>
    </source>
</reference>
<evidence type="ECO:0000256" key="1">
    <source>
        <dbReference type="SAM" id="Phobius"/>
    </source>
</evidence>
<dbReference type="AlphaFoldDB" id="A0AAW3W6B8"/>
<gene>
    <name evidence="2" type="ORF">HGI39_05715</name>
</gene>
<name>A0AAW3W6B8_CLOBE</name>
<keyword evidence="1" id="KW-0812">Transmembrane</keyword>
<accession>A0AAW3W6B8</accession>